<proteinExistence type="predicted"/>
<accession>A0AAD4XUK3</accession>
<gene>
    <name evidence="1" type="ORF">MKW98_010495</name>
</gene>
<evidence type="ECO:0000313" key="2">
    <source>
        <dbReference type="Proteomes" id="UP001202328"/>
    </source>
</evidence>
<sequence length="53" mass="5684">IGDKCLNGGISQFTELVSTWSGSKGHCLEIGDGSWDSWFTPLMDQVSAALQIP</sequence>
<dbReference type="AlphaFoldDB" id="A0AAD4XUK3"/>
<name>A0AAD4XUK3_9MAGN</name>
<evidence type="ECO:0000313" key="1">
    <source>
        <dbReference type="EMBL" id="KAI3946371.1"/>
    </source>
</evidence>
<protein>
    <submittedName>
        <fullName evidence="1">Uncharacterized protein</fullName>
    </submittedName>
</protein>
<reference evidence="1" key="1">
    <citation type="submission" date="2022-04" db="EMBL/GenBank/DDBJ databases">
        <title>A functionally conserved STORR gene fusion in Papaver species that diverged 16.8 million years ago.</title>
        <authorList>
            <person name="Catania T."/>
        </authorList>
    </citation>
    <scope>NUCLEOTIDE SEQUENCE</scope>
    <source>
        <strain evidence="1">S-188037</strain>
    </source>
</reference>
<feature type="non-terminal residue" evidence="1">
    <location>
        <position position="1"/>
    </location>
</feature>
<keyword evidence="2" id="KW-1185">Reference proteome</keyword>
<organism evidence="1 2">
    <name type="scientific">Papaver atlanticum</name>
    <dbReference type="NCBI Taxonomy" id="357466"/>
    <lineage>
        <taxon>Eukaryota</taxon>
        <taxon>Viridiplantae</taxon>
        <taxon>Streptophyta</taxon>
        <taxon>Embryophyta</taxon>
        <taxon>Tracheophyta</taxon>
        <taxon>Spermatophyta</taxon>
        <taxon>Magnoliopsida</taxon>
        <taxon>Ranunculales</taxon>
        <taxon>Papaveraceae</taxon>
        <taxon>Papaveroideae</taxon>
        <taxon>Papaver</taxon>
    </lineage>
</organism>
<dbReference type="EMBL" id="JAJJMB010003672">
    <property type="protein sequence ID" value="KAI3946371.1"/>
    <property type="molecule type" value="Genomic_DNA"/>
</dbReference>
<dbReference type="Proteomes" id="UP001202328">
    <property type="component" value="Unassembled WGS sequence"/>
</dbReference>
<comment type="caution">
    <text evidence="1">The sequence shown here is derived from an EMBL/GenBank/DDBJ whole genome shotgun (WGS) entry which is preliminary data.</text>
</comment>